<organism evidence="1 2">
    <name type="scientific">Rhodofomes roseus</name>
    <dbReference type="NCBI Taxonomy" id="34475"/>
    <lineage>
        <taxon>Eukaryota</taxon>
        <taxon>Fungi</taxon>
        <taxon>Dikarya</taxon>
        <taxon>Basidiomycota</taxon>
        <taxon>Agaricomycotina</taxon>
        <taxon>Agaricomycetes</taxon>
        <taxon>Polyporales</taxon>
        <taxon>Rhodofomes</taxon>
    </lineage>
</organism>
<dbReference type="RefSeq" id="XP_047781066.1">
    <property type="nucleotide sequence ID" value="XM_047927239.1"/>
</dbReference>
<name>A0ABQ8KM75_9APHY</name>
<reference evidence="1 2" key="1">
    <citation type="journal article" date="2021" name="Environ. Microbiol.">
        <title>Gene family expansions and transcriptome signatures uncover fungal adaptations to wood decay.</title>
        <authorList>
            <person name="Hage H."/>
            <person name="Miyauchi S."/>
            <person name="Viragh M."/>
            <person name="Drula E."/>
            <person name="Min B."/>
            <person name="Chaduli D."/>
            <person name="Navarro D."/>
            <person name="Favel A."/>
            <person name="Norest M."/>
            <person name="Lesage-Meessen L."/>
            <person name="Balint B."/>
            <person name="Merenyi Z."/>
            <person name="de Eugenio L."/>
            <person name="Morin E."/>
            <person name="Martinez A.T."/>
            <person name="Baldrian P."/>
            <person name="Stursova M."/>
            <person name="Martinez M.J."/>
            <person name="Novotny C."/>
            <person name="Magnuson J.K."/>
            <person name="Spatafora J.W."/>
            <person name="Maurice S."/>
            <person name="Pangilinan J."/>
            <person name="Andreopoulos W."/>
            <person name="LaButti K."/>
            <person name="Hundley H."/>
            <person name="Na H."/>
            <person name="Kuo A."/>
            <person name="Barry K."/>
            <person name="Lipzen A."/>
            <person name="Henrissat B."/>
            <person name="Riley R."/>
            <person name="Ahrendt S."/>
            <person name="Nagy L.G."/>
            <person name="Grigoriev I.V."/>
            <person name="Martin F."/>
            <person name="Rosso M.N."/>
        </authorList>
    </citation>
    <scope>NUCLEOTIDE SEQUENCE [LARGE SCALE GENOMIC DNA]</scope>
    <source>
        <strain evidence="1 2">CIRM-BRFM 1785</strain>
    </source>
</reference>
<dbReference type="Proteomes" id="UP000814176">
    <property type="component" value="Unassembled WGS sequence"/>
</dbReference>
<accession>A0ABQ8KM75</accession>
<evidence type="ECO:0000313" key="1">
    <source>
        <dbReference type="EMBL" id="KAH9839311.1"/>
    </source>
</evidence>
<proteinExistence type="predicted"/>
<comment type="caution">
    <text evidence="1">The sequence shown here is derived from an EMBL/GenBank/DDBJ whole genome shotgun (WGS) entry which is preliminary data.</text>
</comment>
<keyword evidence="2" id="KW-1185">Reference proteome</keyword>
<gene>
    <name evidence="1" type="ORF">C8Q71DRAFT_855938</name>
</gene>
<protein>
    <recommendedName>
        <fullName evidence="3">Telomere replication protein EST3</fullName>
    </recommendedName>
</protein>
<dbReference type="GeneID" id="72007971"/>
<dbReference type="EMBL" id="JADCUA010000006">
    <property type="protein sequence ID" value="KAH9839311.1"/>
    <property type="molecule type" value="Genomic_DNA"/>
</dbReference>
<sequence>MSASIRAPWLHDYLLQIAEENGGNLISVAFESKGRRAQLVKWLTYPQDDDKEVFMWAIISDKVHTVEVRFSKEAVKSLRQNPLFLGRNVTEYRTAIVIIKTFRPFCTRVPQGRDKGMSLSEHICLEVNDFSLSGAFNEPVWGSPRPIGTQSDIREWVQGLRQGGGAGNVLKLRKAANSADVVAPAESVQGDPERAHLEEIPPKLNPRKVMLAARKPVLANPPIELPAQRTEPTHVETKDNSTGVYLRKWKACVPLIVQNQNSS</sequence>
<evidence type="ECO:0008006" key="3">
    <source>
        <dbReference type="Google" id="ProtNLM"/>
    </source>
</evidence>
<evidence type="ECO:0000313" key="2">
    <source>
        <dbReference type="Proteomes" id="UP000814176"/>
    </source>
</evidence>